<evidence type="ECO:0000313" key="9">
    <source>
        <dbReference type="EMBL" id="ARV00072.1"/>
    </source>
</evidence>
<evidence type="ECO:0000256" key="4">
    <source>
        <dbReference type="ARBA" id="ARBA00022692"/>
    </source>
</evidence>
<evidence type="ECO:0000256" key="3">
    <source>
        <dbReference type="ARBA" id="ARBA00022475"/>
    </source>
</evidence>
<evidence type="ECO:0000313" key="11">
    <source>
        <dbReference type="Proteomes" id="UP000195814"/>
    </source>
</evidence>
<dbReference type="AlphaFoldDB" id="A0A1Y0LPY5"/>
<feature type="transmembrane region" description="Helical" evidence="7">
    <location>
        <begin position="403"/>
        <end position="426"/>
    </location>
</feature>
<dbReference type="GO" id="GO:0005886">
    <property type="term" value="C:plasma membrane"/>
    <property type="evidence" value="ECO:0007669"/>
    <property type="project" value="UniProtKB-SubCell"/>
</dbReference>
<feature type="transmembrane region" description="Helical" evidence="7">
    <location>
        <begin position="77"/>
        <end position="102"/>
    </location>
</feature>
<protein>
    <submittedName>
        <fullName evidence="8">Lipopolysaccharide biosynthesis protein</fullName>
    </submittedName>
</protein>
<evidence type="ECO:0000256" key="6">
    <source>
        <dbReference type="ARBA" id="ARBA00023136"/>
    </source>
</evidence>
<keyword evidence="6 7" id="KW-0472">Membrane</keyword>
<dbReference type="KEGG" id="tci:A7K98_04320"/>
<keyword evidence="4 7" id="KW-0812">Transmembrane</keyword>
<evidence type="ECO:0000313" key="10">
    <source>
        <dbReference type="Proteomes" id="UP000195729"/>
    </source>
</evidence>
<dbReference type="RefSeq" id="WP_087490358.1">
    <property type="nucleotide sequence ID" value="NZ_CP015579.1"/>
</dbReference>
<dbReference type="InterPro" id="IPR050833">
    <property type="entry name" value="Poly_Biosynth_Transport"/>
</dbReference>
<feature type="transmembrane region" description="Helical" evidence="7">
    <location>
        <begin position="108"/>
        <end position="130"/>
    </location>
</feature>
<feature type="transmembrane region" description="Helical" evidence="7">
    <location>
        <begin position="142"/>
        <end position="163"/>
    </location>
</feature>
<reference evidence="10 11" key="1">
    <citation type="submission" date="2016-05" db="EMBL/GenBank/DDBJ databases">
        <title>Complete genome sequence of two 2,5-diketo-D-glunonic acid producing strain Tatumella citrea.</title>
        <authorList>
            <person name="Duan C."/>
            <person name="Yang J."/>
            <person name="Yang S."/>
        </authorList>
    </citation>
    <scope>NUCLEOTIDE SEQUENCE [LARGE SCALE GENOMIC DNA]</scope>
    <source>
        <strain evidence="9 10">ATCC 39140</strain>
        <strain evidence="8 11">DSM 13699</strain>
    </source>
</reference>
<dbReference type="Proteomes" id="UP000195729">
    <property type="component" value="Chromosome"/>
</dbReference>
<dbReference type="PANTHER" id="PTHR30250">
    <property type="entry name" value="PST FAMILY PREDICTED COLANIC ACID TRANSPORTER"/>
    <property type="match status" value="1"/>
</dbReference>
<gene>
    <name evidence="8" type="ORF">A7K98_04320</name>
    <name evidence="9" type="ORF">A7K99_04320</name>
</gene>
<evidence type="ECO:0000256" key="1">
    <source>
        <dbReference type="ARBA" id="ARBA00004651"/>
    </source>
</evidence>
<evidence type="ECO:0000313" key="8">
    <source>
        <dbReference type="EMBL" id="ARU96034.1"/>
    </source>
</evidence>
<feature type="transmembrane region" description="Helical" evidence="7">
    <location>
        <begin position="355"/>
        <end position="373"/>
    </location>
</feature>
<keyword evidence="10" id="KW-1185">Reference proteome</keyword>
<keyword evidence="5 7" id="KW-1133">Transmembrane helix</keyword>
<proteinExistence type="inferred from homology"/>
<feature type="transmembrane region" description="Helical" evidence="7">
    <location>
        <begin position="379"/>
        <end position="396"/>
    </location>
</feature>
<name>A0A1Y0LPY5_TATCI</name>
<evidence type="ECO:0000256" key="5">
    <source>
        <dbReference type="ARBA" id="ARBA00022989"/>
    </source>
</evidence>
<evidence type="ECO:0000256" key="2">
    <source>
        <dbReference type="ARBA" id="ARBA00007430"/>
    </source>
</evidence>
<feature type="transmembrane region" description="Helical" evidence="7">
    <location>
        <begin position="198"/>
        <end position="216"/>
    </location>
</feature>
<organism evidence="8 11">
    <name type="scientific">Tatumella citrea</name>
    <name type="common">Pantoea citrea</name>
    <dbReference type="NCBI Taxonomy" id="53336"/>
    <lineage>
        <taxon>Bacteria</taxon>
        <taxon>Pseudomonadati</taxon>
        <taxon>Pseudomonadota</taxon>
        <taxon>Gammaproteobacteria</taxon>
        <taxon>Enterobacterales</taxon>
        <taxon>Erwiniaceae</taxon>
        <taxon>Tatumella</taxon>
    </lineage>
</organism>
<sequence length="472" mass="52731">MRLLNNVKWVSISQLVKISSQMLGIFVFSRFLSPSEIGLMSMATVVVNFTNIIRDLGSSAAIIQREEVTEELKRSVLGLNFIFGSLICICIIIFSHTISIFFNELRLVPILIIIAFTFPINSITSIHLALLERESKFQKIGLVEIVSSLVSLFTAIILCISGFGVYSLVVQVVLYSILSAFGFVVSSQWKSAISFNFFAVKELLSFTSGLVAFNFINYFSRNADQIIIGRFSNASTLGQYSLSYRLMLFPVQNITFVLTRSLYPILSRLQNDKNAAFNSYMQVVKAISILTPPLMLGLSSVSVEFVRFFFGPKWDMVPGLIFWLAPVAIMQSFVSTTGSVFMANGKTNVLVSISIYNAILQVGAFIIGGFFGVFWLVKLYFIANVLMFFPNMYLAVKMLHGSFVKFLSVIIIPICCALIMYIIVLFSKIHFLSGVGEVVNLVASILLGVVVYSLLIVLVERKWVMSSLKFKR</sequence>
<dbReference type="EMBL" id="CP015581">
    <property type="protein sequence ID" value="ARV00072.1"/>
    <property type="molecule type" value="Genomic_DNA"/>
</dbReference>
<accession>A0A1Y0LPY5</accession>
<comment type="subcellular location">
    <subcellularLocation>
        <location evidence="1">Cell membrane</location>
        <topology evidence="1">Multi-pass membrane protein</topology>
    </subcellularLocation>
</comment>
<dbReference type="Pfam" id="PF13440">
    <property type="entry name" value="Polysacc_synt_3"/>
    <property type="match status" value="1"/>
</dbReference>
<feature type="transmembrane region" description="Helical" evidence="7">
    <location>
        <begin position="321"/>
        <end position="343"/>
    </location>
</feature>
<dbReference type="Proteomes" id="UP000195814">
    <property type="component" value="Chromosome"/>
</dbReference>
<feature type="transmembrane region" description="Helical" evidence="7">
    <location>
        <begin position="169"/>
        <end position="186"/>
    </location>
</feature>
<dbReference type="OrthoDB" id="8538786at2"/>
<feature type="transmembrane region" description="Helical" evidence="7">
    <location>
        <begin position="283"/>
        <end position="301"/>
    </location>
</feature>
<dbReference type="CDD" id="cd13127">
    <property type="entry name" value="MATE_tuaB_like"/>
    <property type="match status" value="1"/>
</dbReference>
<dbReference type="PANTHER" id="PTHR30250:SF10">
    <property type="entry name" value="LIPOPOLYSACCHARIDE BIOSYNTHESIS PROTEIN WZXC"/>
    <property type="match status" value="1"/>
</dbReference>
<feature type="transmembrane region" description="Helical" evidence="7">
    <location>
        <begin position="438"/>
        <end position="459"/>
    </location>
</feature>
<comment type="similarity">
    <text evidence="2">Belongs to the polysaccharide synthase family.</text>
</comment>
<dbReference type="EMBL" id="CP015579">
    <property type="protein sequence ID" value="ARU96034.1"/>
    <property type="molecule type" value="Genomic_DNA"/>
</dbReference>
<keyword evidence="3" id="KW-1003">Cell membrane</keyword>
<evidence type="ECO:0000256" key="7">
    <source>
        <dbReference type="SAM" id="Phobius"/>
    </source>
</evidence>
<feature type="transmembrane region" description="Helical" evidence="7">
    <location>
        <begin position="242"/>
        <end position="263"/>
    </location>
</feature>